<gene>
    <name evidence="3" type="ORF">GCM10008906_23150</name>
</gene>
<keyword evidence="1" id="KW-0812">Transmembrane</keyword>
<dbReference type="RefSeq" id="WP_343761755.1">
    <property type="nucleotide sequence ID" value="NZ_BAAACG010000010.1"/>
</dbReference>
<keyword evidence="3" id="KW-0482">Metalloprotease</keyword>
<evidence type="ECO:0000259" key="2">
    <source>
        <dbReference type="Pfam" id="PF02517"/>
    </source>
</evidence>
<protein>
    <submittedName>
        <fullName evidence="3">CPBP family intramembrane metalloprotease</fullName>
    </submittedName>
</protein>
<dbReference type="PANTHER" id="PTHR36435:SF1">
    <property type="entry name" value="CAAX AMINO TERMINAL PROTEASE FAMILY PROTEIN"/>
    <property type="match status" value="1"/>
</dbReference>
<evidence type="ECO:0000313" key="3">
    <source>
        <dbReference type="EMBL" id="GAA0741685.1"/>
    </source>
</evidence>
<dbReference type="Proteomes" id="UP001501510">
    <property type="component" value="Unassembled WGS sequence"/>
</dbReference>
<feature type="transmembrane region" description="Helical" evidence="1">
    <location>
        <begin position="213"/>
        <end position="230"/>
    </location>
</feature>
<organism evidence="3 4">
    <name type="scientific">Clostridium oceanicum</name>
    <dbReference type="NCBI Taxonomy" id="1543"/>
    <lineage>
        <taxon>Bacteria</taxon>
        <taxon>Bacillati</taxon>
        <taxon>Bacillota</taxon>
        <taxon>Clostridia</taxon>
        <taxon>Eubacteriales</taxon>
        <taxon>Clostridiaceae</taxon>
        <taxon>Clostridium</taxon>
    </lineage>
</organism>
<feature type="domain" description="CAAX prenyl protease 2/Lysostaphin resistance protein A-like" evidence="2">
    <location>
        <begin position="139"/>
        <end position="226"/>
    </location>
</feature>
<keyword evidence="3" id="KW-0378">Hydrolase</keyword>
<dbReference type="Pfam" id="PF02517">
    <property type="entry name" value="Rce1-like"/>
    <property type="match status" value="1"/>
</dbReference>
<dbReference type="GO" id="GO:0008237">
    <property type="term" value="F:metallopeptidase activity"/>
    <property type="evidence" value="ECO:0007669"/>
    <property type="project" value="UniProtKB-KW"/>
</dbReference>
<proteinExistence type="predicted"/>
<keyword evidence="1" id="KW-0472">Membrane</keyword>
<dbReference type="InterPro" id="IPR003675">
    <property type="entry name" value="Rce1/LyrA-like_dom"/>
</dbReference>
<feature type="transmembrane region" description="Helical" evidence="1">
    <location>
        <begin position="12"/>
        <end position="38"/>
    </location>
</feature>
<accession>A0ABN1JKJ4</accession>
<name>A0ABN1JKJ4_9CLOT</name>
<keyword evidence="4" id="KW-1185">Reference proteome</keyword>
<keyword evidence="1" id="KW-1133">Transmembrane helix</keyword>
<feature type="transmembrane region" description="Helical" evidence="1">
    <location>
        <begin position="242"/>
        <end position="261"/>
    </location>
</feature>
<dbReference type="InterPro" id="IPR052710">
    <property type="entry name" value="CAAX_protease"/>
</dbReference>
<evidence type="ECO:0000256" key="1">
    <source>
        <dbReference type="SAM" id="Phobius"/>
    </source>
</evidence>
<comment type="caution">
    <text evidence="3">The sequence shown here is derived from an EMBL/GenBank/DDBJ whole genome shotgun (WGS) entry which is preliminary data.</text>
</comment>
<keyword evidence="3" id="KW-0645">Protease</keyword>
<sequence>MNSEVKGNENKFELSVIGALLMIVCALVVQFVASIPLAGLLGGKYISSHKILESIAELLINIIPRILVILVILKVIRKDYKANFKINYIRKFNFKLLLCTVFLMIGFFLWFQTSFVAMIEKFSSLQSFAEGATELDKNFYVDIIVSVAVAPIYEEILMRGIILEGFLNRYKPITSIIISSVIFGAMHLNILMFLNATIGAIIFGTIYYKTRSLVLSIACHIVHNLIINFLQYFGQYIKGFDVNIISFLIGIAIFTISAVFFKRCLKRLDSDDTNLKKNIA</sequence>
<feature type="transmembrane region" description="Helical" evidence="1">
    <location>
        <begin position="96"/>
        <end position="119"/>
    </location>
</feature>
<dbReference type="PANTHER" id="PTHR36435">
    <property type="entry name" value="SLR1288 PROTEIN"/>
    <property type="match status" value="1"/>
</dbReference>
<feature type="transmembrane region" description="Helical" evidence="1">
    <location>
        <begin position="176"/>
        <end position="207"/>
    </location>
</feature>
<feature type="transmembrane region" description="Helical" evidence="1">
    <location>
        <begin position="58"/>
        <end position="76"/>
    </location>
</feature>
<dbReference type="EMBL" id="BAAACG010000010">
    <property type="protein sequence ID" value="GAA0741685.1"/>
    <property type="molecule type" value="Genomic_DNA"/>
</dbReference>
<evidence type="ECO:0000313" key="4">
    <source>
        <dbReference type="Proteomes" id="UP001501510"/>
    </source>
</evidence>
<reference evidence="3 4" key="1">
    <citation type="journal article" date="2019" name="Int. J. Syst. Evol. Microbiol.">
        <title>The Global Catalogue of Microorganisms (GCM) 10K type strain sequencing project: providing services to taxonomists for standard genome sequencing and annotation.</title>
        <authorList>
            <consortium name="The Broad Institute Genomics Platform"/>
            <consortium name="The Broad Institute Genome Sequencing Center for Infectious Disease"/>
            <person name="Wu L."/>
            <person name="Ma J."/>
        </authorList>
    </citation>
    <scope>NUCLEOTIDE SEQUENCE [LARGE SCALE GENOMIC DNA]</scope>
    <source>
        <strain evidence="3 4">JCM 1407</strain>
    </source>
</reference>